<reference evidence="12" key="1">
    <citation type="journal article" date="2017" name="Genome Biol.">
        <title>Comparative genomics reveals high biological diversity and specific adaptations in the industrially and medically important fungal genus Aspergillus.</title>
        <authorList>
            <person name="de Vries R.P."/>
            <person name="Riley R."/>
            <person name="Wiebenga A."/>
            <person name="Aguilar-Osorio G."/>
            <person name="Amillis S."/>
            <person name="Uchima C.A."/>
            <person name="Anderluh G."/>
            <person name="Asadollahi M."/>
            <person name="Askin M."/>
            <person name="Barry K."/>
            <person name="Battaglia E."/>
            <person name="Bayram O."/>
            <person name="Benocci T."/>
            <person name="Braus-Stromeyer S.A."/>
            <person name="Caldana C."/>
            <person name="Canovas D."/>
            <person name="Cerqueira G.C."/>
            <person name="Chen F."/>
            <person name="Chen W."/>
            <person name="Choi C."/>
            <person name="Clum A."/>
            <person name="Dos Santos R.A."/>
            <person name="Damasio A.R."/>
            <person name="Diallinas G."/>
            <person name="Emri T."/>
            <person name="Fekete E."/>
            <person name="Flipphi M."/>
            <person name="Freyberg S."/>
            <person name="Gallo A."/>
            <person name="Gournas C."/>
            <person name="Habgood R."/>
            <person name="Hainaut M."/>
            <person name="Harispe M.L."/>
            <person name="Henrissat B."/>
            <person name="Hilden K.S."/>
            <person name="Hope R."/>
            <person name="Hossain A."/>
            <person name="Karabika E."/>
            <person name="Karaffa L."/>
            <person name="Karanyi Z."/>
            <person name="Krasevec N."/>
            <person name="Kuo A."/>
            <person name="Kusch H."/>
            <person name="LaButti K."/>
            <person name="Lagendijk E.L."/>
            <person name="Lapidus A."/>
            <person name="Levasseur A."/>
            <person name="Lindquist E."/>
            <person name="Lipzen A."/>
            <person name="Logrieco A.F."/>
            <person name="MacCabe A."/>
            <person name="Maekelae M.R."/>
            <person name="Malavazi I."/>
            <person name="Melin P."/>
            <person name="Meyer V."/>
            <person name="Mielnichuk N."/>
            <person name="Miskei M."/>
            <person name="Molnar A.P."/>
            <person name="Mule G."/>
            <person name="Ngan C.Y."/>
            <person name="Orejas M."/>
            <person name="Orosz E."/>
            <person name="Ouedraogo J.P."/>
            <person name="Overkamp K.M."/>
            <person name="Park H.-S."/>
            <person name="Perrone G."/>
            <person name="Piumi F."/>
            <person name="Punt P.J."/>
            <person name="Ram A.F."/>
            <person name="Ramon A."/>
            <person name="Rauscher S."/>
            <person name="Record E."/>
            <person name="Riano-Pachon D.M."/>
            <person name="Robert V."/>
            <person name="Roehrig J."/>
            <person name="Ruller R."/>
            <person name="Salamov A."/>
            <person name="Salih N.S."/>
            <person name="Samson R.A."/>
            <person name="Sandor E."/>
            <person name="Sanguinetti M."/>
            <person name="Schuetze T."/>
            <person name="Sepcic K."/>
            <person name="Shelest E."/>
            <person name="Sherlock G."/>
            <person name="Sophianopoulou V."/>
            <person name="Squina F.M."/>
            <person name="Sun H."/>
            <person name="Susca A."/>
            <person name="Todd R.B."/>
            <person name="Tsang A."/>
            <person name="Unkles S.E."/>
            <person name="van de Wiele N."/>
            <person name="van Rossen-Uffink D."/>
            <person name="Oliveira J.V."/>
            <person name="Vesth T.C."/>
            <person name="Visser J."/>
            <person name="Yu J.-H."/>
            <person name="Zhou M."/>
            <person name="Andersen M.R."/>
            <person name="Archer D.B."/>
            <person name="Baker S.E."/>
            <person name="Benoit I."/>
            <person name="Brakhage A.A."/>
            <person name="Braus G.H."/>
            <person name="Fischer R."/>
            <person name="Frisvad J.C."/>
            <person name="Goldman G.H."/>
            <person name="Houbraken J."/>
            <person name="Oakley B."/>
            <person name="Pocsi I."/>
            <person name="Scazzocchio C."/>
            <person name="Seiboth B."/>
            <person name="vanKuyk P.A."/>
            <person name="Wortman J."/>
            <person name="Dyer P.S."/>
            <person name="Grigoriev I.V."/>
        </authorList>
    </citation>
    <scope>NUCLEOTIDE SEQUENCE [LARGE SCALE GENOMIC DNA]</scope>
    <source>
        <strain evidence="12">CBS 506.65</strain>
    </source>
</reference>
<accession>A0A1L9SVS4</accession>
<dbReference type="VEuPathDB" id="FungiDB:ASPZODRAFT_163144"/>
<dbReference type="AlphaFoldDB" id="A0A1L9SVS4"/>
<keyword evidence="4 9" id="KW-0227">DNA damage</keyword>
<evidence type="ECO:0000256" key="10">
    <source>
        <dbReference type="SAM" id="MobiDB-lite"/>
    </source>
</evidence>
<dbReference type="STRING" id="1073090.A0A1L9SVS4"/>
<evidence type="ECO:0000313" key="11">
    <source>
        <dbReference type="EMBL" id="OJJ51288.1"/>
    </source>
</evidence>
<evidence type="ECO:0000256" key="8">
    <source>
        <dbReference type="ARBA" id="ARBA00029496"/>
    </source>
</evidence>
<dbReference type="InterPro" id="IPR018574">
    <property type="entry name" value="Structure-sp_endonuc_su_Slx4"/>
</dbReference>
<evidence type="ECO:0000256" key="7">
    <source>
        <dbReference type="ARBA" id="ARBA00023242"/>
    </source>
</evidence>
<feature type="compositionally biased region" description="Polar residues" evidence="10">
    <location>
        <begin position="607"/>
        <end position="624"/>
    </location>
</feature>
<keyword evidence="6 9" id="KW-0234">DNA repair</keyword>
<dbReference type="GO" id="GO:0017108">
    <property type="term" value="F:5'-flap endonuclease activity"/>
    <property type="evidence" value="ECO:0007669"/>
    <property type="project" value="InterPro"/>
</dbReference>
<feature type="compositionally biased region" description="Polar residues" evidence="10">
    <location>
        <begin position="519"/>
        <end position="534"/>
    </location>
</feature>
<dbReference type="CDD" id="cd22999">
    <property type="entry name" value="SAP_SLX4"/>
    <property type="match status" value="1"/>
</dbReference>
<feature type="compositionally biased region" description="Polar residues" evidence="10">
    <location>
        <begin position="698"/>
        <end position="718"/>
    </location>
</feature>
<feature type="compositionally biased region" description="Polar residues" evidence="10">
    <location>
        <begin position="178"/>
        <end position="190"/>
    </location>
</feature>
<feature type="region of interest" description="Disordered" evidence="10">
    <location>
        <begin position="74"/>
        <end position="149"/>
    </location>
</feature>
<comment type="similarity">
    <text evidence="2 9">Belongs to the SLX4 family.</text>
</comment>
<evidence type="ECO:0000256" key="4">
    <source>
        <dbReference type="ARBA" id="ARBA00022763"/>
    </source>
</evidence>
<keyword evidence="3 9" id="KW-0597">Phosphoprotein</keyword>
<organism evidence="11 12">
    <name type="scientific">Penicilliopsis zonata CBS 506.65</name>
    <dbReference type="NCBI Taxonomy" id="1073090"/>
    <lineage>
        <taxon>Eukaryota</taxon>
        <taxon>Fungi</taxon>
        <taxon>Dikarya</taxon>
        <taxon>Ascomycota</taxon>
        <taxon>Pezizomycotina</taxon>
        <taxon>Eurotiomycetes</taxon>
        <taxon>Eurotiomycetidae</taxon>
        <taxon>Eurotiales</taxon>
        <taxon>Aspergillaceae</taxon>
        <taxon>Penicilliopsis</taxon>
    </lineage>
</organism>
<evidence type="ECO:0000256" key="9">
    <source>
        <dbReference type="HAMAP-Rule" id="MF_03110"/>
    </source>
</evidence>
<feature type="compositionally biased region" description="Polar residues" evidence="10">
    <location>
        <begin position="315"/>
        <end position="329"/>
    </location>
</feature>
<feature type="compositionally biased region" description="Basic and acidic residues" evidence="10">
    <location>
        <begin position="474"/>
        <end position="487"/>
    </location>
</feature>
<dbReference type="InterPro" id="IPR027784">
    <property type="entry name" value="Slx4_ascomycetes"/>
</dbReference>
<dbReference type="Proteomes" id="UP000184188">
    <property type="component" value="Unassembled WGS sequence"/>
</dbReference>
<sequence>MRVSEDVIVLSSSPGNIISHTPSRLAASSTKLTEISPGCVSPHSPIMSPSELLRNLSGPAVSTDTCLLTDNASNKAKKVSKERGKTQKKSPFFDDCHDAVADGEQNRRKRTMDQLQGKESSKGGLKKTRNGTKDRKTTKAKSGENGNKTLVGKVGKAIATSTDLAGKSELAREPAKSLNRQEPSMISNNAEDGPRLEEAVKRRLDWTPTKDTAQRVIDLGGEGDIERIPLSPGRPGFGNLVSEYGFSGEFQKAKGRTSTESGPTKRRRIELVQSTVLKQNAELVKPKSKRSKKAKDQDSAASNTGQKSRGRKKFTTLTARVTANYTPGDQTDDNISVPDIEKYSDPNDNKCVDILHKSRSRSTANDIESLILPPEAAVKFLEEQDLVFGTCSQLAMEESPTTLREIQQVITASEVCISETRTPKPDAQPSTLTRFATPRNLWHVASRDSDGSFAPAQVIDTVDLTESPLVSTLNRDKDRREKKKEEPSQQAAIFTKDLPLQPASASDSMKNLDTEDPDSQASQVKNSTDKSTSASLEIPRYEGFTTAELSQQISCYGFKAVRNRKKMIELLQKCWISKHGKNMAPEQPCVQRVIDPSDPNDKEVPESKSSTLATELSATVSASVTRRAGNAQPNPATTKKPSRSQSKQESQGKKKQKTAPKCFLDIEEIEDSEDEAFPSPSRLQNRYNTIQSIATEASLTLSTEPCSPKKSTTSQNPDSPGLALQITSAVRAQSQIPRSNSRNRPSWHEKILLFVPIVLEDFATWLNTEGLALVGEDREVSAGFVREWCENQGICCCWRKVVSE</sequence>
<feature type="region of interest" description="Disordered" evidence="10">
    <location>
        <begin position="470"/>
        <end position="534"/>
    </location>
</feature>
<dbReference type="EMBL" id="KV878336">
    <property type="protein sequence ID" value="OJJ51288.1"/>
    <property type="molecule type" value="Genomic_DNA"/>
</dbReference>
<dbReference type="GO" id="GO:0006310">
    <property type="term" value="P:DNA recombination"/>
    <property type="evidence" value="ECO:0007669"/>
    <property type="project" value="UniProtKB-UniRule"/>
</dbReference>
<evidence type="ECO:0000313" key="12">
    <source>
        <dbReference type="Proteomes" id="UP000184188"/>
    </source>
</evidence>
<feature type="region of interest" description="Disordered" evidence="10">
    <location>
        <begin position="592"/>
        <end position="661"/>
    </location>
</feature>
<evidence type="ECO:0000256" key="1">
    <source>
        <dbReference type="ARBA" id="ARBA00004123"/>
    </source>
</evidence>
<feature type="compositionally biased region" description="Basic and acidic residues" evidence="10">
    <location>
        <begin position="339"/>
        <end position="348"/>
    </location>
</feature>
<evidence type="ECO:0000256" key="6">
    <source>
        <dbReference type="ARBA" id="ARBA00023204"/>
    </source>
</evidence>
<evidence type="ECO:0000256" key="2">
    <source>
        <dbReference type="ARBA" id="ARBA00006661"/>
    </source>
</evidence>
<feature type="compositionally biased region" description="Basic and acidic residues" evidence="10">
    <location>
        <begin position="79"/>
        <end position="106"/>
    </location>
</feature>
<proteinExistence type="inferred from homology"/>
<name>A0A1L9SVS4_9EURO</name>
<keyword evidence="12" id="KW-1185">Reference proteome</keyword>
<protein>
    <recommendedName>
        <fullName evidence="8 9">Structure-specific endonuclease subunit SLX4</fullName>
    </recommendedName>
</protein>
<dbReference type="GO" id="GO:0006281">
    <property type="term" value="P:DNA repair"/>
    <property type="evidence" value="ECO:0007669"/>
    <property type="project" value="UniProtKB-UniRule"/>
</dbReference>
<comment type="subcellular location">
    <subcellularLocation>
        <location evidence="1 9">Nucleus</location>
    </subcellularLocation>
</comment>
<feature type="region of interest" description="Disordered" evidence="10">
    <location>
        <begin position="165"/>
        <end position="196"/>
    </location>
</feature>
<feature type="region of interest" description="Disordered" evidence="10">
    <location>
        <begin position="251"/>
        <end position="348"/>
    </location>
</feature>
<dbReference type="GO" id="GO:0033557">
    <property type="term" value="C:Slx1-Slx4 complex"/>
    <property type="evidence" value="ECO:0007669"/>
    <property type="project" value="UniProtKB-UniRule"/>
</dbReference>
<dbReference type="OrthoDB" id="5349119at2759"/>
<gene>
    <name evidence="9" type="primary">SLX4</name>
    <name evidence="11" type="ORF">ASPZODRAFT_163144</name>
</gene>
<keyword evidence="5 9" id="KW-0233">DNA recombination</keyword>
<dbReference type="HAMAP" id="MF_03110">
    <property type="entry name" value="Endonuc_su_Slx4"/>
    <property type="match status" value="1"/>
</dbReference>
<evidence type="ECO:0000256" key="3">
    <source>
        <dbReference type="ARBA" id="ARBA00022553"/>
    </source>
</evidence>
<dbReference type="Pfam" id="PF09494">
    <property type="entry name" value="Slx4"/>
    <property type="match status" value="1"/>
</dbReference>
<evidence type="ECO:0000256" key="5">
    <source>
        <dbReference type="ARBA" id="ARBA00023172"/>
    </source>
</evidence>
<comment type="subunit">
    <text evidence="9">Forms a heterodimer with SLX1.</text>
</comment>
<comment type="PTM">
    <text evidence="9">Phosphorylated in response to DNA damage.</text>
</comment>
<feature type="region of interest" description="Disordered" evidence="10">
    <location>
        <begin position="698"/>
        <end position="721"/>
    </location>
</feature>
<comment type="function">
    <text evidence="9">Regulatory subunit of the SLX1-SLX4 structure-specific endonuclease that resolves DNA secondary structures generated during DNA repair and recombination. Has endonuclease activity towards branched DNA substrates, introducing single-strand cuts in duplex DNA close to junctions with ss-DNA.</text>
</comment>
<keyword evidence="7 9" id="KW-0539">Nucleus</keyword>
<dbReference type="GO" id="GO:0006260">
    <property type="term" value="P:DNA replication"/>
    <property type="evidence" value="ECO:0007669"/>
    <property type="project" value="InterPro"/>
</dbReference>